<organism evidence="2 3">
    <name type="scientific">Heracleum sosnowskyi</name>
    <dbReference type="NCBI Taxonomy" id="360622"/>
    <lineage>
        <taxon>Eukaryota</taxon>
        <taxon>Viridiplantae</taxon>
        <taxon>Streptophyta</taxon>
        <taxon>Embryophyta</taxon>
        <taxon>Tracheophyta</taxon>
        <taxon>Spermatophyta</taxon>
        <taxon>Magnoliopsida</taxon>
        <taxon>eudicotyledons</taxon>
        <taxon>Gunneridae</taxon>
        <taxon>Pentapetalae</taxon>
        <taxon>asterids</taxon>
        <taxon>campanulids</taxon>
        <taxon>Apiales</taxon>
        <taxon>Apiaceae</taxon>
        <taxon>Apioideae</taxon>
        <taxon>apioid superclade</taxon>
        <taxon>Tordylieae</taxon>
        <taxon>Tordyliinae</taxon>
        <taxon>Heracleum</taxon>
    </lineage>
</organism>
<dbReference type="Pfam" id="PF00291">
    <property type="entry name" value="PALP"/>
    <property type="match status" value="1"/>
</dbReference>
<dbReference type="SUPFAM" id="SSF53686">
    <property type="entry name" value="Tryptophan synthase beta subunit-like PLP-dependent enzymes"/>
    <property type="match status" value="1"/>
</dbReference>
<evidence type="ECO:0000313" key="3">
    <source>
        <dbReference type="Proteomes" id="UP001237642"/>
    </source>
</evidence>
<sequence length="152" mass="16638">MKLMEEGRLADFRDEEIFFEDEYILLGHLHLIGKTPLVYLNQVVNGCVGRVAAKLELMERCSSVKDSMITDVEAKGLVTPGESDLIEPTSGITGIGLAFMVAAKGYKLIITMPALLSLEIKIILRAFGAELILTDPAKRMKGAIQMAEEILA</sequence>
<dbReference type="Gene3D" id="3.40.50.1100">
    <property type="match status" value="2"/>
</dbReference>
<dbReference type="InterPro" id="IPR036052">
    <property type="entry name" value="TrpB-like_PALP_sf"/>
</dbReference>
<comment type="caution">
    <text evidence="2">The sequence shown here is derived from an EMBL/GenBank/DDBJ whole genome shotgun (WGS) entry which is preliminary data.</text>
</comment>
<evidence type="ECO:0000259" key="1">
    <source>
        <dbReference type="Pfam" id="PF00291"/>
    </source>
</evidence>
<keyword evidence="3" id="KW-1185">Reference proteome</keyword>
<dbReference type="PANTHER" id="PTHR10314">
    <property type="entry name" value="CYSTATHIONINE BETA-SYNTHASE"/>
    <property type="match status" value="1"/>
</dbReference>
<dbReference type="Proteomes" id="UP001237642">
    <property type="component" value="Unassembled WGS sequence"/>
</dbReference>
<protein>
    <submittedName>
        <fullName evidence="2">Cysteine synthase</fullName>
    </submittedName>
</protein>
<reference evidence="2" key="2">
    <citation type="submission" date="2023-05" db="EMBL/GenBank/DDBJ databases">
        <authorList>
            <person name="Schelkunov M.I."/>
        </authorList>
    </citation>
    <scope>NUCLEOTIDE SEQUENCE</scope>
    <source>
        <strain evidence="2">Hsosn_3</strain>
        <tissue evidence="2">Leaf</tissue>
    </source>
</reference>
<dbReference type="EMBL" id="JAUIZM010000002">
    <property type="protein sequence ID" value="KAK1398735.1"/>
    <property type="molecule type" value="Genomic_DNA"/>
</dbReference>
<dbReference type="InterPro" id="IPR001926">
    <property type="entry name" value="TrpB-like_PALP"/>
</dbReference>
<proteinExistence type="predicted"/>
<reference evidence="2" key="1">
    <citation type="submission" date="2023-02" db="EMBL/GenBank/DDBJ databases">
        <title>Genome of toxic invasive species Heracleum sosnowskyi carries increased number of genes despite the absence of recent whole-genome duplications.</title>
        <authorList>
            <person name="Schelkunov M."/>
            <person name="Shtratnikova V."/>
            <person name="Makarenko M."/>
            <person name="Klepikova A."/>
            <person name="Omelchenko D."/>
            <person name="Novikova G."/>
            <person name="Obukhova E."/>
            <person name="Bogdanov V."/>
            <person name="Penin A."/>
            <person name="Logacheva M."/>
        </authorList>
    </citation>
    <scope>NUCLEOTIDE SEQUENCE</scope>
    <source>
        <strain evidence="2">Hsosn_3</strain>
        <tissue evidence="2">Leaf</tissue>
    </source>
</reference>
<feature type="domain" description="Tryptophan synthase beta chain-like PALP" evidence="1">
    <location>
        <begin position="31"/>
        <end position="150"/>
    </location>
</feature>
<accession>A0AAD8J6G7</accession>
<dbReference type="AlphaFoldDB" id="A0AAD8J6G7"/>
<name>A0AAD8J6G7_9APIA</name>
<dbReference type="InterPro" id="IPR050214">
    <property type="entry name" value="Cys_Synth/Cystath_Beta-Synth"/>
</dbReference>
<gene>
    <name evidence="2" type="ORF">POM88_008598</name>
</gene>
<evidence type="ECO:0000313" key="2">
    <source>
        <dbReference type="EMBL" id="KAK1398735.1"/>
    </source>
</evidence>